<evidence type="ECO:0000259" key="2">
    <source>
        <dbReference type="PROSITE" id="PS50805"/>
    </source>
</evidence>
<dbReference type="SUPFAM" id="SSF109640">
    <property type="entry name" value="KRAB domain (Kruppel-associated box)"/>
    <property type="match status" value="1"/>
</dbReference>
<dbReference type="PANTHER" id="PTHR23232:SF142">
    <property type="entry name" value="GASTRULA ZINC FINGER PROTEIN XLCGF57.1-LIKE-RELATED"/>
    <property type="match status" value="1"/>
</dbReference>
<evidence type="ECO:0000256" key="1">
    <source>
        <dbReference type="SAM" id="MobiDB-lite"/>
    </source>
</evidence>
<dbReference type="AlphaFoldDB" id="A0AAV7QN94"/>
<dbReference type="Gene3D" id="6.10.140.140">
    <property type="match status" value="1"/>
</dbReference>
<feature type="domain" description="KRAB" evidence="2">
    <location>
        <begin position="17"/>
        <end position="88"/>
    </location>
</feature>
<accession>A0AAV7QN94</accession>
<proteinExistence type="predicted"/>
<dbReference type="Proteomes" id="UP001066276">
    <property type="component" value="Chromosome 6"/>
</dbReference>
<dbReference type="InterPro" id="IPR050169">
    <property type="entry name" value="Krueppel_C2H2_ZnF"/>
</dbReference>
<dbReference type="CDD" id="cd07765">
    <property type="entry name" value="KRAB_A-box"/>
    <property type="match status" value="1"/>
</dbReference>
<sequence length="312" mass="35394">MKTRKEFSRRRSDQAPVTFCDVVACFSEEEWTLLHHWQKELYNNVMKEINQALSSLGPLIATSVFSLRPKEKEDEWLMGHQESDIRGDVKAEKDVLLKKTRNGNQNLKDFQDMNENENHDEPGDEEEELSTKGMHLGPVATSSNVKSEWESFSMDHLYPVRRESITKGYPFHSIEVMARLSNIHDTETVESNICTNSGAEDSPLISSIGINEEGEIYPLDVQECRRKGHINNISGGEETTIRQSKDEDYVKYVQPSLPCKSSIEKAKVQIIQASNMASNARFQLLFLASVDNNITHLQLDMTPCLTGKAEAL</sequence>
<name>A0AAV7QN94_PLEWA</name>
<keyword evidence="4" id="KW-1185">Reference proteome</keyword>
<feature type="region of interest" description="Disordered" evidence="1">
    <location>
        <begin position="100"/>
        <end position="130"/>
    </location>
</feature>
<protein>
    <recommendedName>
        <fullName evidence="2">KRAB domain-containing protein</fullName>
    </recommendedName>
</protein>
<dbReference type="Pfam" id="PF01352">
    <property type="entry name" value="KRAB"/>
    <property type="match status" value="1"/>
</dbReference>
<gene>
    <name evidence="3" type="ORF">NDU88_006112</name>
</gene>
<dbReference type="EMBL" id="JANPWB010000010">
    <property type="protein sequence ID" value="KAJ1139745.1"/>
    <property type="molecule type" value="Genomic_DNA"/>
</dbReference>
<dbReference type="PANTHER" id="PTHR23232">
    <property type="entry name" value="KRAB DOMAIN C2H2 ZINC FINGER"/>
    <property type="match status" value="1"/>
</dbReference>
<dbReference type="PROSITE" id="PS50805">
    <property type="entry name" value="KRAB"/>
    <property type="match status" value="1"/>
</dbReference>
<evidence type="ECO:0000313" key="3">
    <source>
        <dbReference type="EMBL" id="KAJ1139745.1"/>
    </source>
</evidence>
<dbReference type="SMART" id="SM00349">
    <property type="entry name" value="KRAB"/>
    <property type="match status" value="1"/>
</dbReference>
<evidence type="ECO:0000313" key="4">
    <source>
        <dbReference type="Proteomes" id="UP001066276"/>
    </source>
</evidence>
<organism evidence="3 4">
    <name type="scientific">Pleurodeles waltl</name>
    <name type="common">Iberian ribbed newt</name>
    <dbReference type="NCBI Taxonomy" id="8319"/>
    <lineage>
        <taxon>Eukaryota</taxon>
        <taxon>Metazoa</taxon>
        <taxon>Chordata</taxon>
        <taxon>Craniata</taxon>
        <taxon>Vertebrata</taxon>
        <taxon>Euteleostomi</taxon>
        <taxon>Amphibia</taxon>
        <taxon>Batrachia</taxon>
        <taxon>Caudata</taxon>
        <taxon>Salamandroidea</taxon>
        <taxon>Salamandridae</taxon>
        <taxon>Pleurodelinae</taxon>
        <taxon>Pleurodeles</taxon>
    </lineage>
</organism>
<reference evidence="3" key="1">
    <citation type="journal article" date="2022" name="bioRxiv">
        <title>Sequencing and chromosome-scale assembly of the giantPleurodeles waltlgenome.</title>
        <authorList>
            <person name="Brown T."/>
            <person name="Elewa A."/>
            <person name="Iarovenko S."/>
            <person name="Subramanian E."/>
            <person name="Araus A.J."/>
            <person name="Petzold A."/>
            <person name="Susuki M."/>
            <person name="Suzuki K.-i.T."/>
            <person name="Hayashi T."/>
            <person name="Toyoda A."/>
            <person name="Oliveira C."/>
            <person name="Osipova E."/>
            <person name="Leigh N.D."/>
            <person name="Simon A."/>
            <person name="Yun M.H."/>
        </authorList>
    </citation>
    <scope>NUCLEOTIDE SEQUENCE</scope>
    <source>
        <strain evidence="3">20211129_DDA</strain>
        <tissue evidence="3">Liver</tissue>
    </source>
</reference>
<comment type="caution">
    <text evidence="3">The sequence shown here is derived from an EMBL/GenBank/DDBJ whole genome shotgun (WGS) entry which is preliminary data.</text>
</comment>
<dbReference type="GO" id="GO:0006355">
    <property type="term" value="P:regulation of DNA-templated transcription"/>
    <property type="evidence" value="ECO:0007669"/>
    <property type="project" value="InterPro"/>
</dbReference>
<dbReference type="InterPro" id="IPR036051">
    <property type="entry name" value="KRAB_dom_sf"/>
</dbReference>
<dbReference type="InterPro" id="IPR001909">
    <property type="entry name" value="KRAB"/>
</dbReference>